<dbReference type="InterPro" id="IPR011009">
    <property type="entry name" value="Kinase-like_dom_sf"/>
</dbReference>
<dbReference type="RefSeq" id="WP_190942782.1">
    <property type="nucleotide sequence ID" value="NZ_JACJSI010000049.1"/>
</dbReference>
<dbReference type="InterPro" id="IPR001245">
    <property type="entry name" value="Ser-Thr/Tyr_kinase_cat_dom"/>
</dbReference>
<comment type="caution">
    <text evidence="2">The sequence shown here is derived from an EMBL/GenBank/DDBJ whole genome shotgun (WGS) entry which is preliminary data.</text>
</comment>
<dbReference type="EMBL" id="JACJSI010000049">
    <property type="protein sequence ID" value="MBD2532121.1"/>
    <property type="molecule type" value="Genomic_DNA"/>
</dbReference>
<name>A0ABR8DT93_9NOSO</name>
<evidence type="ECO:0000259" key="1">
    <source>
        <dbReference type="Pfam" id="PF07714"/>
    </source>
</evidence>
<protein>
    <recommendedName>
        <fullName evidence="1">Serine-threonine/tyrosine-protein kinase catalytic domain-containing protein</fullName>
    </recommendedName>
</protein>
<proteinExistence type="predicted"/>
<evidence type="ECO:0000313" key="2">
    <source>
        <dbReference type="EMBL" id="MBD2532121.1"/>
    </source>
</evidence>
<keyword evidence="3" id="KW-1185">Reference proteome</keyword>
<dbReference type="Proteomes" id="UP000623440">
    <property type="component" value="Unassembled WGS sequence"/>
</dbReference>
<sequence>MMIALPGFQTVTLLKAGVKAVIYCGIKVKDECPVIIKALRKEQCTPNNIEQLKHEYAIAQRLNTAAALIVYALEMHQGIPYLIMEDFQARSLDQFLDQFQQPIPFLKIAIEITSRLTQVW</sequence>
<reference evidence="2 3" key="1">
    <citation type="journal article" date="2020" name="ISME J.">
        <title>Comparative genomics reveals insights into cyanobacterial evolution and habitat adaptation.</title>
        <authorList>
            <person name="Chen M.Y."/>
            <person name="Teng W.K."/>
            <person name="Zhao L."/>
            <person name="Hu C.X."/>
            <person name="Zhou Y.K."/>
            <person name="Han B.P."/>
            <person name="Song L.R."/>
            <person name="Shu W.S."/>
        </authorList>
    </citation>
    <scope>NUCLEOTIDE SEQUENCE [LARGE SCALE GENOMIC DNA]</scope>
    <source>
        <strain evidence="2 3">FACHB-838</strain>
    </source>
</reference>
<evidence type="ECO:0000313" key="3">
    <source>
        <dbReference type="Proteomes" id="UP000623440"/>
    </source>
</evidence>
<dbReference type="Gene3D" id="1.10.510.10">
    <property type="entry name" value="Transferase(Phosphotransferase) domain 1"/>
    <property type="match status" value="1"/>
</dbReference>
<feature type="domain" description="Serine-threonine/tyrosine-protein kinase catalytic" evidence="1">
    <location>
        <begin position="14"/>
        <end position="105"/>
    </location>
</feature>
<accession>A0ABR8DT93</accession>
<dbReference type="SUPFAM" id="SSF56112">
    <property type="entry name" value="Protein kinase-like (PK-like)"/>
    <property type="match status" value="1"/>
</dbReference>
<gene>
    <name evidence="2" type="ORF">H6G97_22065</name>
</gene>
<dbReference type="Pfam" id="PF07714">
    <property type="entry name" value="PK_Tyr_Ser-Thr"/>
    <property type="match status" value="1"/>
</dbReference>
<organism evidence="2 3">
    <name type="scientific">Nostoc flagelliforme FACHB-838</name>
    <dbReference type="NCBI Taxonomy" id="2692904"/>
    <lineage>
        <taxon>Bacteria</taxon>
        <taxon>Bacillati</taxon>
        <taxon>Cyanobacteriota</taxon>
        <taxon>Cyanophyceae</taxon>
        <taxon>Nostocales</taxon>
        <taxon>Nostocaceae</taxon>
        <taxon>Nostoc</taxon>
    </lineage>
</organism>